<accession>I5AVM8</accession>
<feature type="transmembrane region" description="Helical" evidence="6">
    <location>
        <begin position="567"/>
        <end position="589"/>
    </location>
</feature>
<keyword evidence="5 6" id="KW-0472">Membrane</keyword>
<feature type="transmembrane region" description="Helical" evidence="6">
    <location>
        <begin position="447"/>
        <end position="467"/>
    </location>
</feature>
<dbReference type="NCBIfam" id="TIGR00733">
    <property type="entry name" value="OPT family oligopeptide transporter"/>
    <property type="match status" value="1"/>
</dbReference>
<evidence type="ECO:0000256" key="1">
    <source>
        <dbReference type="ARBA" id="ARBA00004141"/>
    </source>
</evidence>
<feature type="transmembrane region" description="Helical" evidence="6">
    <location>
        <begin position="601"/>
        <end position="621"/>
    </location>
</feature>
<keyword evidence="8" id="KW-1185">Reference proteome</keyword>
<dbReference type="InterPro" id="IPR045035">
    <property type="entry name" value="YSL-like"/>
</dbReference>
<name>I5AVM8_EUBC6</name>
<dbReference type="OrthoDB" id="9809340at2"/>
<dbReference type="EMBL" id="CM001487">
    <property type="protein sequence ID" value="EIM57851.1"/>
    <property type="molecule type" value="Genomic_DNA"/>
</dbReference>
<dbReference type="Pfam" id="PF03169">
    <property type="entry name" value="OPT"/>
    <property type="match status" value="1"/>
</dbReference>
<proteinExistence type="predicted"/>
<feature type="transmembrane region" description="Helical" evidence="6">
    <location>
        <begin position="48"/>
        <end position="68"/>
    </location>
</feature>
<keyword evidence="3 6" id="KW-0812">Transmembrane</keyword>
<dbReference type="GO" id="GO:0016020">
    <property type="term" value="C:membrane"/>
    <property type="evidence" value="ECO:0007669"/>
    <property type="project" value="UniProtKB-SubCell"/>
</dbReference>
<dbReference type="eggNOG" id="COG1297">
    <property type="taxonomic scope" value="Bacteria"/>
</dbReference>
<evidence type="ECO:0000256" key="4">
    <source>
        <dbReference type="ARBA" id="ARBA00022989"/>
    </source>
</evidence>
<evidence type="ECO:0000256" key="3">
    <source>
        <dbReference type="ARBA" id="ARBA00022692"/>
    </source>
</evidence>
<reference evidence="7 8" key="1">
    <citation type="submission" date="2010-08" db="EMBL/GenBank/DDBJ databases">
        <authorList>
            <consortium name="US DOE Joint Genome Institute (JGI-PGF)"/>
            <person name="Lucas S."/>
            <person name="Copeland A."/>
            <person name="Lapidus A."/>
            <person name="Cheng J.-F."/>
            <person name="Bruce D."/>
            <person name="Goodwin L."/>
            <person name="Pitluck S."/>
            <person name="Land M.L."/>
            <person name="Hauser L."/>
            <person name="Chang Y.-J."/>
            <person name="Anderson I.J."/>
            <person name="Johnson E."/>
            <person name="Mulhopadhyay B."/>
            <person name="Kyrpides N."/>
            <person name="Woyke T.J."/>
        </authorList>
    </citation>
    <scope>NUCLEOTIDE SEQUENCE [LARGE SCALE GENOMIC DNA]</scope>
    <source>
        <strain evidence="7 8">6</strain>
    </source>
</reference>
<feature type="transmembrane region" description="Helical" evidence="6">
    <location>
        <begin position="502"/>
        <end position="521"/>
    </location>
</feature>
<dbReference type="GO" id="GO:0035673">
    <property type="term" value="F:oligopeptide transmembrane transporter activity"/>
    <property type="evidence" value="ECO:0007669"/>
    <property type="project" value="InterPro"/>
</dbReference>
<evidence type="ECO:0000256" key="2">
    <source>
        <dbReference type="ARBA" id="ARBA00022448"/>
    </source>
</evidence>
<dbReference type="InterPro" id="IPR004814">
    <property type="entry name" value="Oligopep_transpt"/>
</dbReference>
<protein>
    <submittedName>
        <fullName evidence="7">Putative oligopeptide transporter, OPT family</fullName>
    </submittedName>
</protein>
<feature type="transmembrane region" description="Helical" evidence="6">
    <location>
        <begin position="527"/>
        <end position="547"/>
    </location>
</feature>
<organism evidence="7 8">
    <name type="scientific">Eubacterium cellulosolvens (strain ATCC 43171 / JCM 9499 / 6)</name>
    <name type="common">Cillobacterium cellulosolvens</name>
    <dbReference type="NCBI Taxonomy" id="633697"/>
    <lineage>
        <taxon>Bacteria</taxon>
        <taxon>Bacillati</taxon>
        <taxon>Bacillota</taxon>
        <taxon>Clostridia</taxon>
        <taxon>Eubacteriales</taxon>
        <taxon>Eubacteriaceae</taxon>
        <taxon>Eubacterium</taxon>
    </lineage>
</organism>
<evidence type="ECO:0000256" key="5">
    <source>
        <dbReference type="ARBA" id="ARBA00023136"/>
    </source>
</evidence>
<feature type="transmembrane region" description="Helical" evidence="6">
    <location>
        <begin position="111"/>
        <end position="133"/>
    </location>
</feature>
<evidence type="ECO:0000313" key="7">
    <source>
        <dbReference type="EMBL" id="EIM57851.1"/>
    </source>
</evidence>
<feature type="transmembrane region" description="Helical" evidence="6">
    <location>
        <begin position="351"/>
        <end position="369"/>
    </location>
</feature>
<evidence type="ECO:0000313" key="8">
    <source>
        <dbReference type="Proteomes" id="UP000005753"/>
    </source>
</evidence>
<keyword evidence="2" id="KW-0813">Transport</keyword>
<dbReference type="STRING" id="633697.EubceDRAFT1_2091"/>
<feature type="transmembrane region" description="Helical" evidence="6">
    <location>
        <begin position="20"/>
        <end position="42"/>
    </location>
</feature>
<sequence>MSNKEEFKPYVAADQVLPEITPVSVIVGVILAIVFGAANAYLGLRVGLTISASIPAAVISMGVIRVILRRDSILENNMVQTIGSAGESLAAGAIFTLPALFMWAEEGATELPSILTIALIALLGGVLGILFMIPLRNALIVEEHGTLPYPEGQACSEVLLAGEEGGTKAGTVFAGLGISAVYKFIADGLKLFPSEVTYDFKNYPGAGIGMDVLPSLLGVGYICGPKISSYMMAGGTIAWFVLMPLLYIFGCHNPEALFPAKAAVTELGTGGIWSSYIKYIGAGAVACGGVISLIKSLPLIVRTFAGAMKGISKKQTVVTRTTKDLPMNIVLIGIGLIGIALWLAPDIPVNFLGAILIIVFGFFFVTVSARMVGIVGSSNNPVSGMTIATMLVSTIVLKATGNIGTSGMIAAISIGSVICIAAAIAGDTSQDLKTGYVVGATPWKQQLGEIFGVAVSAVAIGFVLYLLNAAWGYGSTELPAPQAGMMKMIVEGVMDGNLPWPLVFVGVFLGIVVEILRIPVLPFAVGLYLPIYLSTPMMVGGLVRLWVDRNKKISEEERKGRVENGTLFCSGLIAGEGLVGVLLAIFAVVGFDLDISKTVDLGQIGGCVFFAALVAVLFFFMNKKGKKTA</sequence>
<dbReference type="NCBIfam" id="TIGR00728">
    <property type="entry name" value="OPT_sfam"/>
    <property type="match status" value="1"/>
</dbReference>
<feature type="transmembrane region" description="Helical" evidence="6">
    <location>
        <begin position="230"/>
        <end position="249"/>
    </location>
</feature>
<feature type="transmembrane region" description="Helical" evidence="6">
    <location>
        <begin position="89"/>
        <end position="105"/>
    </location>
</feature>
<dbReference type="PANTHER" id="PTHR31645">
    <property type="entry name" value="OLIGOPEPTIDE TRANSPORTER YGL114W-RELATED"/>
    <property type="match status" value="1"/>
</dbReference>
<evidence type="ECO:0000256" key="6">
    <source>
        <dbReference type="SAM" id="Phobius"/>
    </source>
</evidence>
<dbReference type="InterPro" id="IPR004813">
    <property type="entry name" value="OPT"/>
</dbReference>
<dbReference type="PANTHER" id="PTHR31645:SF0">
    <property type="entry name" value="OLIGOPEPTIDE TRANSPORTER YGL114W-RELATED"/>
    <property type="match status" value="1"/>
</dbReference>
<gene>
    <name evidence="7" type="ORF">EubceDRAFT1_2091</name>
</gene>
<feature type="transmembrane region" description="Helical" evidence="6">
    <location>
        <begin position="407"/>
        <end position="426"/>
    </location>
</feature>
<reference evidence="7 8" key="2">
    <citation type="submission" date="2012-02" db="EMBL/GenBank/DDBJ databases">
        <title>Improved High-Quality Draft sequence of Eubacterium cellulosolvens 6.</title>
        <authorList>
            <consortium name="US DOE Joint Genome Institute"/>
            <person name="Lucas S."/>
            <person name="Han J."/>
            <person name="Lapidus A."/>
            <person name="Cheng J.-F."/>
            <person name="Goodwin L."/>
            <person name="Pitluck S."/>
            <person name="Peters L."/>
            <person name="Mikhailova N."/>
            <person name="Gu W."/>
            <person name="Detter J.C."/>
            <person name="Han C."/>
            <person name="Tapia R."/>
            <person name="Land M."/>
            <person name="Hauser L."/>
            <person name="Kyrpides N."/>
            <person name="Ivanova N."/>
            <person name="Pagani I."/>
            <person name="Johnson E."/>
            <person name="Mukhopadhyay B."/>
            <person name="Anderson I."/>
            <person name="Woyke T."/>
        </authorList>
    </citation>
    <scope>NUCLEOTIDE SEQUENCE [LARGE SCALE GENOMIC DNA]</scope>
    <source>
        <strain evidence="7 8">6</strain>
    </source>
</reference>
<comment type="subcellular location">
    <subcellularLocation>
        <location evidence="1">Membrane</location>
        <topology evidence="1">Multi-pass membrane protein</topology>
    </subcellularLocation>
</comment>
<dbReference type="Proteomes" id="UP000005753">
    <property type="component" value="Chromosome"/>
</dbReference>
<keyword evidence="4 6" id="KW-1133">Transmembrane helix</keyword>
<feature type="transmembrane region" description="Helical" evidence="6">
    <location>
        <begin position="279"/>
        <end position="304"/>
    </location>
</feature>
<dbReference type="HOGENOM" id="CLU_018238_0_0_9"/>
<dbReference type="AlphaFoldDB" id="I5AVM8"/>
<feature type="transmembrane region" description="Helical" evidence="6">
    <location>
        <begin position="325"/>
        <end position="345"/>
    </location>
</feature>